<evidence type="ECO:0000256" key="9">
    <source>
        <dbReference type="ARBA" id="ARBA00052555"/>
    </source>
</evidence>
<dbReference type="Pfam" id="PF02911">
    <property type="entry name" value="Formyl_trans_C"/>
    <property type="match status" value="1"/>
</dbReference>
<feature type="domain" description="Formyl transferase N-terminal" evidence="11">
    <location>
        <begin position="130"/>
        <end position="230"/>
    </location>
</feature>
<evidence type="ECO:0000256" key="1">
    <source>
        <dbReference type="ARBA" id="ARBA00004173"/>
    </source>
</evidence>
<dbReference type="FunFam" id="3.40.50.12230:FF:000003">
    <property type="entry name" value="methionyl-tRNA formyltransferase, mitochondrial"/>
    <property type="match status" value="1"/>
</dbReference>
<comment type="similarity">
    <text evidence="2">Belongs to the Fmt family.</text>
</comment>
<dbReference type="Gene3D" id="3.40.50.12230">
    <property type="match status" value="1"/>
</dbReference>
<protein>
    <recommendedName>
        <fullName evidence="4">Methionyl-tRNA formyltransferase, mitochondrial</fullName>
        <ecNumber evidence="3">2.1.2.9</ecNumber>
    </recommendedName>
</protein>
<evidence type="ECO:0000256" key="2">
    <source>
        <dbReference type="ARBA" id="ARBA00010699"/>
    </source>
</evidence>
<reference evidence="13" key="2">
    <citation type="submission" date="2023-05" db="EMBL/GenBank/DDBJ databases">
        <authorList>
            <person name="Fouks B."/>
        </authorList>
    </citation>
    <scope>NUCLEOTIDE SEQUENCE</scope>
    <source>
        <strain evidence="13">Stay&amp;Tobe</strain>
        <tissue evidence="13">Testes</tissue>
    </source>
</reference>
<dbReference type="Pfam" id="PF00551">
    <property type="entry name" value="Formyl_trans_N"/>
    <property type="match status" value="1"/>
</dbReference>
<dbReference type="InterPro" id="IPR036477">
    <property type="entry name" value="Formyl_transf_N_sf"/>
</dbReference>
<dbReference type="InterPro" id="IPR005794">
    <property type="entry name" value="Fmt"/>
</dbReference>
<evidence type="ECO:0000256" key="7">
    <source>
        <dbReference type="ARBA" id="ARBA00022946"/>
    </source>
</evidence>
<dbReference type="EMBL" id="JASPKZ010008386">
    <property type="protein sequence ID" value="KAJ9579551.1"/>
    <property type="molecule type" value="Genomic_DNA"/>
</dbReference>
<evidence type="ECO:0000256" key="3">
    <source>
        <dbReference type="ARBA" id="ARBA00012261"/>
    </source>
</evidence>
<dbReference type="InterPro" id="IPR011034">
    <property type="entry name" value="Formyl_transferase-like_C_sf"/>
</dbReference>
<feature type="non-terminal residue" evidence="13">
    <location>
        <position position="378"/>
    </location>
</feature>
<keyword evidence="6" id="KW-0648">Protein biosynthesis</keyword>
<dbReference type="GO" id="GO:0005739">
    <property type="term" value="C:mitochondrion"/>
    <property type="evidence" value="ECO:0007669"/>
    <property type="project" value="UniProtKB-SubCell"/>
</dbReference>
<dbReference type="InterPro" id="IPR005793">
    <property type="entry name" value="Formyl_trans_C"/>
</dbReference>
<dbReference type="SUPFAM" id="SSF50486">
    <property type="entry name" value="FMT C-terminal domain-like"/>
    <property type="match status" value="1"/>
</dbReference>
<comment type="subcellular location">
    <subcellularLocation>
        <location evidence="1">Mitochondrion</location>
    </subcellularLocation>
</comment>
<comment type="caution">
    <text evidence="13">The sequence shown here is derived from an EMBL/GenBank/DDBJ whole genome shotgun (WGS) entry which is preliminary data.</text>
</comment>
<dbReference type="EC" id="2.1.2.9" evidence="3"/>
<reference evidence="13" key="1">
    <citation type="journal article" date="2023" name="IScience">
        <title>Live-bearing cockroach genome reveals convergent evolutionary mechanisms linked to viviparity in insects and beyond.</title>
        <authorList>
            <person name="Fouks B."/>
            <person name="Harrison M.C."/>
            <person name="Mikhailova A.A."/>
            <person name="Marchal E."/>
            <person name="English S."/>
            <person name="Carruthers M."/>
            <person name="Jennings E.C."/>
            <person name="Chiamaka E.L."/>
            <person name="Frigard R.A."/>
            <person name="Pippel M."/>
            <person name="Attardo G.M."/>
            <person name="Benoit J.B."/>
            <person name="Bornberg-Bauer E."/>
            <person name="Tobe S.S."/>
        </authorList>
    </citation>
    <scope>NUCLEOTIDE SEQUENCE</scope>
    <source>
        <strain evidence="13">Stay&amp;Tobe</strain>
    </source>
</reference>
<keyword evidence="5" id="KW-0808">Transferase</keyword>
<name>A0AAD8E7C1_DIPPU</name>
<evidence type="ECO:0000259" key="11">
    <source>
        <dbReference type="Pfam" id="PF00551"/>
    </source>
</evidence>
<dbReference type="GO" id="GO:0004479">
    <property type="term" value="F:methionyl-tRNA formyltransferase activity"/>
    <property type="evidence" value="ECO:0007669"/>
    <property type="project" value="UniProtKB-EC"/>
</dbReference>
<comment type="function">
    <text evidence="10">Methionyl-tRNA formyltransferase that formylates methionyl-tRNA in mitochondria and is crucial for translation initiation.</text>
</comment>
<dbReference type="PANTHER" id="PTHR11138:SF5">
    <property type="entry name" value="METHIONYL-TRNA FORMYLTRANSFERASE, MITOCHONDRIAL"/>
    <property type="match status" value="1"/>
</dbReference>
<dbReference type="CDD" id="cd08646">
    <property type="entry name" value="FMT_core_Met-tRNA-FMT_N"/>
    <property type="match status" value="1"/>
</dbReference>
<evidence type="ECO:0000313" key="14">
    <source>
        <dbReference type="Proteomes" id="UP001233999"/>
    </source>
</evidence>
<dbReference type="SUPFAM" id="SSF53328">
    <property type="entry name" value="Formyltransferase"/>
    <property type="match status" value="1"/>
</dbReference>
<accession>A0AAD8E7C1</accession>
<keyword evidence="8" id="KW-0496">Mitochondrion</keyword>
<dbReference type="InterPro" id="IPR002376">
    <property type="entry name" value="Formyl_transf_N"/>
</dbReference>
<feature type="domain" description="Formyl transferase C-terminal" evidence="12">
    <location>
        <begin position="255"/>
        <end position="365"/>
    </location>
</feature>
<dbReference type="InterPro" id="IPR041711">
    <property type="entry name" value="Met-tRNA-FMT_N"/>
</dbReference>
<evidence type="ECO:0000256" key="8">
    <source>
        <dbReference type="ARBA" id="ARBA00023128"/>
    </source>
</evidence>
<evidence type="ECO:0000256" key="4">
    <source>
        <dbReference type="ARBA" id="ARBA00014185"/>
    </source>
</evidence>
<evidence type="ECO:0000313" key="13">
    <source>
        <dbReference type="EMBL" id="KAJ9579551.1"/>
    </source>
</evidence>
<dbReference type="AlphaFoldDB" id="A0AAD8E7C1"/>
<sequence length="378" mass="42825">CRVREEFIRNFTCQSKCVYSWYVVVLIASYKPLFFEEANFLKIKWKGLVTIADSHIIRKPPWRVLFFGTDNFSLPSLKMLYREVKIGRLIKRLGVVTSLKSTKNPVRDFADLHELSMFDWPLYIFSGDFDIGFVASFGHLIPERIIGSFPLGMLNVHASLLPRWRGAAPIIYAILNGDTETGVTIMQVEPHKFDIGNIVAQESCPINLTDTGPELKAHLAEIGANLLFKTLEKLPSCVLDSVPQPASGITYAPRVKPSLAHVDWENMSSIQVFNLYRALVGLYPLSTTWHGMHIKLLEPVLLDKTLDISERTSNSWLLSSPGCVELDRSGRILRVLCADNKWIGFQVVRIQGRKPMSAQDFHNGFISKRSATEWIFRG</sequence>
<dbReference type="Proteomes" id="UP001233999">
    <property type="component" value="Unassembled WGS sequence"/>
</dbReference>
<keyword evidence="7" id="KW-0809">Transit peptide</keyword>
<evidence type="ECO:0000256" key="5">
    <source>
        <dbReference type="ARBA" id="ARBA00022679"/>
    </source>
</evidence>
<proteinExistence type="inferred from homology"/>
<dbReference type="NCBIfam" id="TIGR00460">
    <property type="entry name" value="fmt"/>
    <property type="match status" value="1"/>
</dbReference>
<evidence type="ECO:0000259" key="12">
    <source>
        <dbReference type="Pfam" id="PF02911"/>
    </source>
</evidence>
<evidence type="ECO:0000256" key="10">
    <source>
        <dbReference type="ARBA" id="ARBA00057846"/>
    </source>
</evidence>
<comment type="catalytic activity">
    <reaction evidence="9">
        <text>L-methionyl-tRNA(fMet) + (6R)-10-formyltetrahydrofolate = N-formyl-L-methionyl-tRNA(fMet) + (6S)-5,6,7,8-tetrahydrofolate + H(+)</text>
        <dbReference type="Rhea" id="RHEA:24380"/>
        <dbReference type="Rhea" id="RHEA-COMP:9952"/>
        <dbReference type="Rhea" id="RHEA-COMP:9953"/>
        <dbReference type="ChEBI" id="CHEBI:15378"/>
        <dbReference type="ChEBI" id="CHEBI:57453"/>
        <dbReference type="ChEBI" id="CHEBI:78530"/>
        <dbReference type="ChEBI" id="CHEBI:78844"/>
        <dbReference type="ChEBI" id="CHEBI:195366"/>
        <dbReference type="EC" id="2.1.2.9"/>
    </reaction>
    <physiologicalReaction direction="left-to-right" evidence="9">
        <dbReference type="Rhea" id="RHEA:24381"/>
    </physiologicalReaction>
</comment>
<evidence type="ECO:0000256" key="6">
    <source>
        <dbReference type="ARBA" id="ARBA00022917"/>
    </source>
</evidence>
<dbReference type="PANTHER" id="PTHR11138">
    <property type="entry name" value="METHIONYL-TRNA FORMYLTRANSFERASE"/>
    <property type="match status" value="1"/>
</dbReference>
<gene>
    <name evidence="13" type="ORF">L9F63_004810</name>
</gene>
<keyword evidence="14" id="KW-1185">Reference proteome</keyword>
<organism evidence="13 14">
    <name type="scientific">Diploptera punctata</name>
    <name type="common">Pacific beetle cockroach</name>
    <dbReference type="NCBI Taxonomy" id="6984"/>
    <lineage>
        <taxon>Eukaryota</taxon>
        <taxon>Metazoa</taxon>
        <taxon>Ecdysozoa</taxon>
        <taxon>Arthropoda</taxon>
        <taxon>Hexapoda</taxon>
        <taxon>Insecta</taxon>
        <taxon>Pterygota</taxon>
        <taxon>Neoptera</taxon>
        <taxon>Polyneoptera</taxon>
        <taxon>Dictyoptera</taxon>
        <taxon>Blattodea</taxon>
        <taxon>Blaberoidea</taxon>
        <taxon>Blaberidae</taxon>
        <taxon>Diplopterinae</taxon>
        <taxon>Diploptera</taxon>
    </lineage>
</organism>